<dbReference type="EMBL" id="JAACNO010000735">
    <property type="protein sequence ID" value="KAF4145420.1"/>
    <property type="molecule type" value="Genomic_DNA"/>
</dbReference>
<feature type="non-terminal residue" evidence="2">
    <location>
        <position position="1"/>
    </location>
</feature>
<evidence type="ECO:0000313" key="3">
    <source>
        <dbReference type="Proteomes" id="UP000704712"/>
    </source>
</evidence>
<proteinExistence type="predicted"/>
<feature type="non-terminal residue" evidence="2">
    <location>
        <position position="250"/>
    </location>
</feature>
<reference evidence="2" key="1">
    <citation type="submission" date="2020-03" db="EMBL/GenBank/DDBJ databases">
        <title>Hybrid Assembly of Korean Phytophthora infestans isolates.</title>
        <authorList>
            <person name="Prokchorchik M."/>
            <person name="Lee Y."/>
            <person name="Seo J."/>
            <person name="Cho J.-H."/>
            <person name="Park Y.-E."/>
            <person name="Jang D.-C."/>
            <person name="Im J.-S."/>
            <person name="Choi J.-G."/>
            <person name="Park H.-J."/>
            <person name="Lee G.-B."/>
            <person name="Lee Y.-G."/>
            <person name="Hong S.-Y."/>
            <person name="Cho K."/>
            <person name="Sohn K.H."/>
        </authorList>
    </citation>
    <scope>NUCLEOTIDE SEQUENCE</scope>
    <source>
        <strain evidence="2">KR_2_A2</strain>
    </source>
</reference>
<organism evidence="2 3">
    <name type="scientific">Phytophthora infestans</name>
    <name type="common">Potato late blight agent</name>
    <name type="synonym">Botrytis infestans</name>
    <dbReference type="NCBI Taxonomy" id="4787"/>
    <lineage>
        <taxon>Eukaryota</taxon>
        <taxon>Sar</taxon>
        <taxon>Stramenopiles</taxon>
        <taxon>Oomycota</taxon>
        <taxon>Peronosporomycetes</taxon>
        <taxon>Peronosporales</taxon>
        <taxon>Peronosporaceae</taxon>
        <taxon>Phytophthora</taxon>
    </lineage>
</organism>
<evidence type="ECO:0000313" key="2">
    <source>
        <dbReference type="EMBL" id="KAF4145420.1"/>
    </source>
</evidence>
<comment type="caution">
    <text evidence="2">The sequence shown here is derived from an EMBL/GenBank/DDBJ whole genome shotgun (WGS) entry which is preliminary data.</text>
</comment>
<name>A0A8S9UXM0_PHYIN</name>
<dbReference type="Proteomes" id="UP000704712">
    <property type="component" value="Unassembled WGS sequence"/>
</dbReference>
<protein>
    <submittedName>
        <fullName evidence="2">Uncharacterized protein</fullName>
    </submittedName>
</protein>
<gene>
    <name evidence="2" type="ORF">GN958_ATG05450</name>
</gene>
<sequence length="250" mass="27602">SSSCCNSPRAATTEAHAVPTPAPAATTVCTDKGSAPSIQSLPTPPLHKAKGKRRSRRCLVRSASPMMMTPPRSQRRLIYNTQTQRHLTTTQRFMTTSLSILRTLRANQSKVCCAVCYILDMLSCILGSMKLCSVLSGAMHSRRYIELNINLYRLLLVVNDDCEDAEMVARRNKLLADSTDYLNEADDCGASVTCGDIESGDETEKVDVEIGEYDSYGDLDELVAPDDISDDPDEHDAAECSRRSLWRGRF</sequence>
<accession>A0A8S9UXM0</accession>
<dbReference type="AlphaFoldDB" id="A0A8S9UXM0"/>
<evidence type="ECO:0000256" key="1">
    <source>
        <dbReference type="SAM" id="MobiDB-lite"/>
    </source>
</evidence>
<feature type="region of interest" description="Disordered" evidence="1">
    <location>
        <begin position="29"/>
        <end position="55"/>
    </location>
</feature>